<gene>
    <name evidence="1" type="ORF">AMATHDRAFT_7629</name>
</gene>
<evidence type="ECO:0000313" key="1">
    <source>
        <dbReference type="EMBL" id="PFH46587.1"/>
    </source>
</evidence>
<accession>A0A2A9NEA5</accession>
<dbReference type="Proteomes" id="UP000242287">
    <property type="component" value="Unassembled WGS sequence"/>
</dbReference>
<name>A0A2A9NEA5_9AGAR</name>
<dbReference type="STRING" id="703135.A0A2A9NEA5"/>
<keyword evidence="2" id="KW-1185">Reference proteome</keyword>
<dbReference type="OrthoDB" id="158739at2759"/>
<organism evidence="1 2">
    <name type="scientific">Amanita thiersii Skay4041</name>
    <dbReference type="NCBI Taxonomy" id="703135"/>
    <lineage>
        <taxon>Eukaryota</taxon>
        <taxon>Fungi</taxon>
        <taxon>Dikarya</taxon>
        <taxon>Basidiomycota</taxon>
        <taxon>Agaricomycotina</taxon>
        <taxon>Agaricomycetes</taxon>
        <taxon>Agaricomycetidae</taxon>
        <taxon>Agaricales</taxon>
        <taxon>Pluteineae</taxon>
        <taxon>Amanitaceae</taxon>
        <taxon>Amanita</taxon>
    </lineage>
</organism>
<sequence length="416" mass="46553">MVYGDRFKKAFGAEIGREKSVSALREAIRVAPYAPKCLKGVRPADFDLWKVYIPITNEETAPFPDLKLPEAHRLGVAEIVGEVFPDSEISHERPSHVNLIVTNSKFFTIEGHHDSALASSSDRQSQAGQFQDPLEIICDERLATFQDWMDKSLVCLLRSPSSSGKTTLASLLGKWFRNIRASCRKHLYAREPMYIFVDDAHQLYGLVPFFWSELVLLMHSNYPVRVLLLARYGNSGIGSASGTTPVPIASLGLDGPRLWRKEYDMLVDKFISSSSDVKNGVDLGIPLAVRGAIFNSTLGHPGVVTEILKLLHHAHQSAGHHAQLHWITTRQFSRNEVQFLRDSFYKIDEEYTFPADLSDPIIEPIVRDFERSGIVTQSDTVIGHLQFAAPLVHAILLRRLFGYPSIVPTDLPAPVE</sequence>
<evidence type="ECO:0000313" key="2">
    <source>
        <dbReference type="Proteomes" id="UP000242287"/>
    </source>
</evidence>
<reference evidence="1 2" key="1">
    <citation type="submission" date="2014-02" db="EMBL/GenBank/DDBJ databases">
        <title>Transposable element dynamics among asymbiotic and ectomycorrhizal Amanita fungi.</title>
        <authorList>
            <consortium name="DOE Joint Genome Institute"/>
            <person name="Hess J."/>
            <person name="Skrede I."/>
            <person name="Wolfe B."/>
            <person name="LaButti K."/>
            <person name="Ohm R.A."/>
            <person name="Grigoriev I.V."/>
            <person name="Pringle A."/>
        </authorList>
    </citation>
    <scope>NUCLEOTIDE SEQUENCE [LARGE SCALE GENOMIC DNA]</scope>
    <source>
        <strain evidence="1 2">SKay4041</strain>
    </source>
</reference>
<protein>
    <submittedName>
        <fullName evidence="1">Uncharacterized protein</fullName>
    </submittedName>
</protein>
<dbReference type="EMBL" id="KZ302177">
    <property type="protein sequence ID" value="PFH46587.1"/>
    <property type="molecule type" value="Genomic_DNA"/>
</dbReference>
<proteinExistence type="predicted"/>
<dbReference type="AlphaFoldDB" id="A0A2A9NEA5"/>